<dbReference type="PROSITE" id="PS00141">
    <property type="entry name" value="ASP_PROTEASE"/>
    <property type="match status" value="1"/>
</dbReference>
<gene>
    <name evidence="1" type="ORF">LZZ85_23775</name>
</gene>
<dbReference type="GO" id="GO:0008233">
    <property type="term" value="F:peptidase activity"/>
    <property type="evidence" value="ECO:0007669"/>
    <property type="project" value="UniProtKB-KW"/>
</dbReference>
<dbReference type="InterPro" id="IPR021109">
    <property type="entry name" value="Peptidase_aspartic_dom_sf"/>
</dbReference>
<evidence type="ECO:0000313" key="1">
    <source>
        <dbReference type="EMBL" id="MCG2617337.1"/>
    </source>
</evidence>
<dbReference type="RefSeq" id="WP_237876005.1">
    <property type="nucleotide sequence ID" value="NZ_JAKLTR010000020.1"/>
</dbReference>
<comment type="caution">
    <text evidence="1">The sequence shown here is derived from an EMBL/GenBank/DDBJ whole genome shotgun (WGS) entry which is preliminary data.</text>
</comment>
<name>A0ABS9KYA8_9BACT</name>
<keyword evidence="2" id="KW-1185">Reference proteome</keyword>
<dbReference type="EMBL" id="JAKLTR010000020">
    <property type="protein sequence ID" value="MCG2617337.1"/>
    <property type="molecule type" value="Genomic_DNA"/>
</dbReference>
<dbReference type="Pfam" id="PF13650">
    <property type="entry name" value="Asp_protease_2"/>
    <property type="match status" value="1"/>
</dbReference>
<dbReference type="Proteomes" id="UP001165367">
    <property type="component" value="Unassembled WGS sequence"/>
</dbReference>
<accession>A0ABS9KYA8</accession>
<evidence type="ECO:0000313" key="2">
    <source>
        <dbReference type="Proteomes" id="UP001165367"/>
    </source>
</evidence>
<dbReference type="SUPFAM" id="SSF50630">
    <property type="entry name" value="Acid proteases"/>
    <property type="match status" value="1"/>
</dbReference>
<organism evidence="1 2">
    <name type="scientific">Terrimonas ginsenosidimutans</name>
    <dbReference type="NCBI Taxonomy" id="2908004"/>
    <lineage>
        <taxon>Bacteria</taxon>
        <taxon>Pseudomonadati</taxon>
        <taxon>Bacteroidota</taxon>
        <taxon>Chitinophagia</taxon>
        <taxon>Chitinophagales</taxon>
        <taxon>Chitinophagaceae</taxon>
        <taxon>Terrimonas</taxon>
    </lineage>
</organism>
<proteinExistence type="predicted"/>
<sequence>MLFSNLLTALPFLLFATELPKQHKKTAPVKTALLQKHALHTEDSLAPSGAAIRFKVDPIVSTDSSTCIIPFTRVGNLIVIKGSADGVEGNFILDTGAPRLVLNMTYFRDYPTLAGEEEAGGITGGSSGNSPTALKKFDFGPVHYDRIEADRVNLGHIENTKGIKILGLMGVQLFRQFEMILDYEKSLIYLHLITRKEASTYKSEMLADTSQYNEFQIDLLEDKLITYAEMVGKKLTFVIDTGAESNVLDSRLPNKIFENVAITRRILLTGSGNKKVEALYGDMKNMKLGKLAIATLPVLVTNLEKMCFSYNKCLDGMLGFDFLSMHKIGFNFVKRKMYIWK</sequence>
<dbReference type="InterPro" id="IPR001969">
    <property type="entry name" value="Aspartic_peptidase_AS"/>
</dbReference>
<dbReference type="GO" id="GO:0006508">
    <property type="term" value="P:proteolysis"/>
    <property type="evidence" value="ECO:0007669"/>
    <property type="project" value="UniProtKB-KW"/>
</dbReference>
<keyword evidence="1" id="KW-0645">Protease</keyword>
<reference evidence="1" key="1">
    <citation type="submission" date="2022-01" db="EMBL/GenBank/DDBJ databases">
        <authorList>
            <person name="Jo J.-H."/>
            <person name="Im W.-T."/>
        </authorList>
    </citation>
    <scope>NUCLEOTIDE SEQUENCE</scope>
    <source>
        <strain evidence="1">NA20</strain>
    </source>
</reference>
<keyword evidence="1" id="KW-0378">Hydrolase</keyword>
<protein>
    <submittedName>
        <fullName evidence="1">Aspartyl protease family protein</fullName>
    </submittedName>
</protein>
<dbReference type="Gene3D" id="2.40.70.10">
    <property type="entry name" value="Acid Proteases"/>
    <property type="match status" value="2"/>
</dbReference>